<keyword evidence="1" id="KW-0805">Transcription regulation</keyword>
<dbReference type="SUPFAM" id="SSF46689">
    <property type="entry name" value="Homeodomain-like"/>
    <property type="match status" value="1"/>
</dbReference>
<accession>A0A9Q3YPN8</accession>
<keyword evidence="8" id="KW-1185">Reference proteome</keyword>
<evidence type="ECO:0000256" key="4">
    <source>
        <dbReference type="SAM" id="Phobius"/>
    </source>
</evidence>
<keyword evidence="4" id="KW-1133">Transmembrane helix</keyword>
<dbReference type="EMBL" id="JACXXP010000024">
    <property type="protein sequence ID" value="MBD3906068.1"/>
    <property type="molecule type" value="Genomic_DNA"/>
</dbReference>
<dbReference type="InterPro" id="IPR018060">
    <property type="entry name" value="HTH_AraC"/>
</dbReference>
<dbReference type="Gene3D" id="1.10.10.60">
    <property type="entry name" value="Homeodomain-like"/>
    <property type="match status" value="2"/>
</dbReference>
<dbReference type="PROSITE" id="PS01124">
    <property type="entry name" value="HTH_ARAC_FAMILY_2"/>
    <property type="match status" value="1"/>
</dbReference>
<reference evidence="7" key="1">
    <citation type="submission" date="2021-11" db="EMBL/GenBank/DDBJ databases">
        <title>Description of novel Chryseobacterium species.</title>
        <authorList>
            <person name="Saticioglu I.B."/>
            <person name="Ay H."/>
            <person name="Altun S."/>
            <person name="Duman M."/>
        </authorList>
    </citation>
    <scope>NUCLEOTIDE SEQUENCE</scope>
    <source>
        <strain evidence="7">C-39</strain>
    </source>
</reference>
<reference evidence="8" key="2">
    <citation type="submission" date="2023-07" db="EMBL/GenBank/DDBJ databases">
        <title>Description of novel Chryseobacterium sp. strain C-2.</title>
        <authorList>
            <person name="Saticioglu I.B."/>
        </authorList>
    </citation>
    <scope>NUCLEOTIDE SEQUENCE [LARGE SCALE GENOMIC DNA]</scope>
    <source>
        <strain evidence="8">C-2</strain>
    </source>
</reference>
<keyword evidence="4" id="KW-0472">Membrane</keyword>
<feature type="domain" description="HTH araC/xylS-type" evidence="5">
    <location>
        <begin position="327"/>
        <end position="431"/>
    </location>
</feature>
<reference evidence="6" key="3">
    <citation type="submission" date="2024-05" db="EMBL/GenBank/DDBJ databases">
        <title>Description of novel Chryseobacterium sp. strain C-2.</title>
        <authorList>
            <person name="Saticioglu I.B."/>
        </authorList>
    </citation>
    <scope>NUCLEOTIDE SEQUENCE</scope>
    <source>
        <strain evidence="6">C-2</strain>
    </source>
</reference>
<feature type="transmembrane region" description="Helical" evidence="4">
    <location>
        <begin position="265"/>
        <end position="285"/>
    </location>
</feature>
<evidence type="ECO:0000313" key="6">
    <source>
        <dbReference type="EMBL" id="MBD3906068.1"/>
    </source>
</evidence>
<name>A0A9Q3YPN8_9FLAO</name>
<sequence>MIQNPLKARELISFTKKNYQNKEIVTVCDRLLVQSYYYENNYNDALQQILLTADQQNVEGVISYRTILYSAGIKEVGFTKKYNQASLFLLNEEILKANELVLQNNQEKAFETIIKILPKITVKNKDNFRDSFIFLLSNLGESGWLAKHPNDHNPVLKILSYYPDDLAFNILNKRMFSASISEDWLKKTNNLIDNSTNFRLKIIYYNLLQNYYLDNKDVSNYTLISDKKEEQAGKKNKAITQARSQWIYLTEKKYDEEFIFTNKRGIFIIASIILLSCIITIILIIKIRQERIKGKSYQLLSNKLKTNSNRRKEPQVISENVKLVLLEKLEKLESTNFYLDSNISIQILAKKLDSNSKYVSETINTYKKKSFTAYINELRIEYIKQKLNNELIYRSYKIKYLAEESGFSSHSVFSSVFKSIEGVSPAQYIQLLK</sequence>
<evidence type="ECO:0000256" key="1">
    <source>
        <dbReference type="ARBA" id="ARBA00023015"/>
    </source>
</evidence>
<evidence type="ECO:0000256" key="2">
    <source>
        <dbReference type="ARBA" id="ARBA00023125"/>
    </source>
</evidence>
<keyword evidence="4" id="KW-0812">Transmembrane</keyword>
<dbReference type="SMART" id="SM00342">
    <property type="entry name" value="HTH_ARAC"/>
    <property type="match status" value="1"/>
</dbReference>
<proteinExistence type="predicted"/>
<evidence type="ECO:0000259" key="5">
    <source>
        <dbReference type="PROSITE" id="PS01124"/>
    </source>
</evidence>
<comment type="caution">
    <text evidence="7">The sequence shown here is derived from an EMBL/GenBank/DDBJ whole genome shotgun (WGS) entry which is preliminary data.</text>
</comment>
<dbReference type="GO" id="GO:0043565">
    <property type="term" value="F:sequence-specific DNA binding"/>
    <property type="evidence" value="ECO:0007669"/>
    <property type="project" value="InterPro"/>
</dbReference>
<evidence type="ECO:0000313" key="9">
    <source>
        <dbReference type="Proteomes" id="UP001107960"/>
    </source>
</evidence>
<dbReference type="GO" id="GO:0003700">
    <property type="term" value="F:DNA-binding transcription factor activity"/>
    <property type="evidence" value="ECO:0007669"/>
    <property type="project" value="InterPro"/>
</dbReference>
<evidence type="ECO:0000313" key="7">
    <source>
        <dbReference type="EMBL" id="MCC9032994.1"/>
    </source>
</evidence>
<keyword evidence="3" id="KW-0804">Transcription</keyword>
<organism evidence="7 9">
    <name type="scientific">Chryseobacterium muglaense</name>
    <dbReference type="NCBI Taxonomy" id="2893752"/>
    <lineage>
        <taxon>Bacteria</taxon>
        <taxon>Pseudomonadati</taxon>
        <taxon>Bacteroidota</taxon>
        <taxon>Flavobacteriia</taxon>
        <taxon>Flavobacteriales</taxon>
        <taxon>Weeksellaceae</taxon>
        <taxon>Chryseobacterium group</taxon>
        <taxon>Chryseobacterium</taxon>
    </lineage>
</organism>
<dbReference type="RefSeq" id="WP_191180493.1">
    <property type="nucleotide sequence ID" value="NZ_JACXXP010000024.1"/>
</dbReference>
<dbReference type="AlphaFoldDB" id="A0A9Q3YPN8"/>
<dbReference type="Pfam" id="PF12833">
    <property type="entry name" value="HTH_18"/>
    <property type="match status" value="1"/>
</dbReference>
<dbReference type="EMBL" id="JAJJML010000001">
    <property type="protein sequence ID" value="MCC9032994.1"/>
    <property type="molecule type" value="Genomic_DNA"/>
</dbReference>
<keyword evidence="2" id="KW-0238">DNA-binding</keyword>
<protein>
    <submittedName>
        <fullName evidence="7">Helix-turn-helix domain-containing protein</fullName>
    </submittedName>
</protein>
<gene>
    <name evidence="6" type="ORF">IEW27_15890</name>
    <name evidence="7" type="ORF">LNP80_01820</name>
</gene>
<dbReference type="Proteomes" id="UP000603715">
    <property type="component" value="Unassembled WGS sequence"/>
</dbReference>
<dbReference type="Proteomes" id="UP001107960">
    <property type="component" value="Unassembled WGS sequence"/>
</dbReference>
<evidence type="ECO:0000256" key="3">
    <source>
        <dbReference type="ARBA" id="ARBA00023163"/>
    </source>
</evidence>
<evidence type="ECO:0000313" key="8">
    <source>
        <dbReference type="Proteomes" id="UP000603715"/>
    </source>
</evidence>
<dbReference type="InterPro" id="IPR009057">
    <property type="entry name" value="Homeodomain-like_sf"/>
</dbReference>
<dbReference type="PANTHER" id="PTHR43280">
    <property type="entry name" value="ARAC-FAMILY TRANSCRIPTIONAL REGULATOR"/>
    <property type="match status" value="1"/>
</dbReference>
<dbReference type="PANTHER" id="PTHR43280:SF2">
    <property type="entry name" value="HTH-TYPE TRANSCRIPTIONAL REGULATOR EXSA"/>
    <property type="match status" value="1"/>
</dbReference>